<comment type="cofactor">
    <cofactor evidence="1">
        <name>Mn(2+)</name>
        <dbReference type="ChEBI" id="CHEBI:29035"/>
    </cofactor>
</comment>
<dbReference type="CDD" id="cd03426">
    <property type="entry name" value="NUDIX_CoAse_Nudt7"/>
    <property type="match status" value="1"/>
</dbReference>
<dbReference type="RefSeq" id="WP_190423512.1">
    <property type="nucleotide sequence ID" value="NZ_JAAOCA010000026.1"/>
</dbReference>
<evidence type="ECO:0000256" key="2">
    <source>
        <dbReference type="ARBA" id="ARBA00001946"/>
    </source>
</evidence>
<gene>
    <name evidence="8" type="ORF">HAQ05_19350</name>
</gene>
<proteinExistence type="predicted"/>
<dbReference type="SUPFAM" id="SSF55811">
    <property type="entry name" value="Nudix"/>
    <property type="match status" value="1"/>
</dbReference>
<dbReference type="EMBL" id="JAAOCA010000026">
    <property type="protein sequence ID" value="MBD1600843.1"/>
    <property type="molecule type" value="Genomic_DNA"/>
</dbReference>
<keyword evidence="6" id="KW-0464">Manganese</keyword>
<evidence type="ECO:0000259" key="7">
    <source>
        <dbReference type="PROSITE" id="PS51462"/>
    </source>
</evidence>
<evidence type="ECO:0000256" key="6">
    <source>
        <dbReference type="ARBA" id="ARBA00023211"/>
    </source>
</evidence>
<keyword evidence="9" id="KW-1185">Reference proteome</keyword>
<dbReference type="InterPro" id="IPR045121">
    <property type="entry name" value="CoAse"/>
</dbReference>
<evidence type="ECO:0000256" key="5">
    <source>
        <dbReference type="ARBA" id="ARBA00022842"/>
    </source>
</evidence>
<comment type="caution">
    <text evidence="8">The sequence shown here is derived from an EMBL/GenBank/DDBJ whole genome shotgun (WGS) entry which is preliminary data.</text>
</comment>
<reference evidence="8 9" key="1">
    <citation type="journal article" date="2020" name="Insects">
        <title>Bacteria Belonging to Pseudomonas typographi sp. nov. from the Bark Beetle Ips typographus Have Genomic Potential to Aid in the Host Ecology.</title>
        <authorList>
            <person name="Peral-Aranega E."/>
            <person name="Saati-Santamaria Z."/>
            <person name="Kolarik M."/>
            <person name="Rivas R."/>
            <person name="Garcia-Fraile P."/>
        </authorList>
    </citation>
    <scope>NUCLEOTIDE SEQUENCE [LARGE SCALE GENOMIC DNA]</scope>
    <source>
        <strain evidence="8 9">CA3A</strain>
    </source>
</reference>
<evidence type="ECO:0000313" key="9">
    <source>
        <dbReference type="Proteomes" id="UP000805841"/>
    </source>
</evidence>
<dbReference type="Proteomes" id="UP000805841">
    <property type="component" value="Unassembled WGS sequence"/>
</dbReference>
<keyword evidence="3" id="KW-0479">Metal-binding</keyword>
<keyword evidence="4" id="KW-0378">Hydrolase</keyword>
<dbReference type="PANTHER" id="PTHR12992:SF11">
    <property type="entry name" value="MITOCHONDRIAL COENZYME A DIPHOSPHATASE NUDT8"/>
    <property type="match status" value="1"/>
</dbReference>
<comment type="cofactor">
    <cofactor evidence="2">
        <name>Mg(2+)</name>
        <dbReference type="ChEBI" id="CHEBI:18420"/>
    </cofactor>
</comment>
<evidence type="ECO:0000256" key="4">
    <source>
        <dbReference type="ARBA" id="ARBA00022801"/>
    </source>
</evidence>
<sequence length="226" mass="25050">MESDRKISYAAQFHTSLKAIIRGVEDIRIPTSLDWPAAKLSLADNDGRWKFSAVLVAIVARNEPSILLTRRSSGLSEYSSHVSFPGGRPEESDGNVGMTALREAFEEIRLEPGAVQLVGCLPIHKTRKRNHAVFPVVGIVTDKAAWEASPAEVAEIFEIPFTTLLNPELPRQYTDGERTGSWYWADQEHDIWGVTAVILKSLAGLAHPSISGADLRQDRTHRTILR</sequence>
<dbReference type="Pfam" id="PF00293">
    <property type="entry name" value="NUDIX"/>
    <property type="match status" value="1"/>
</dbReference>
<dbReference type="PANTHER" id="PTHR12992">
    <property type="entry name" value="NUDIX HYDROLASE"/>
    <property type="match status" value="1"/>
</dbReference>
<dbReference type="InterPro" id="IPR000086">
    <property type="entry name" value="NUDIX_hydrolase_dom"/>
</dbReference>
<keyword evidence="5" id="KW-0460">Magnesium</keyword>
<dbReference type="PROSITE" id="PS51462">
    <property type="entry name" value="NUDIX"/>
    <property type="match status" value="1"/>
</dbReference>
<protein>
    <submittedName>
        <fullName evidence="8">CoA pyrophosphatase</fullName>
    </submittedName>
</protein>
<evidence type="ECO:0000313" key="8">
    <source>
        <dbReference type="EMBL" id="MBD1600843.1"/>
    </source>
</evidence>
<organism evidence="8 9">
    <name type="scientific">Pseudomonas typographi</name>
    <dbReference type="NCBI Taxonomy" id="2715964"/>
    <lineage>
        <taxon>Bacteria</taxon>
        <taxon>Pseudomonadati</taxon>
        <taxon>Pseudomonadota</taxon>
        <taxon>Gammaproteobacteria</taxon>
        <taxon>Pseudomonadales</taxon>
        <taxon>Pseudomonadaceae</taxon>
        <taxon>Pseudomonas</taxon>
    </lineage>
</organism>
<accession>A0ABR7Z673</accession>
<evidence type="ECO:0000256" key="1">
    <source>
        <dbReference type="ARBA" id="ARBA00001936"/>
    </source>
</evidence>
<feature type="domain" description="Nudix hydrolase" evidence="7">
    <location>
        <begin position="49"/>
        <end position="186"/>
    </location>
</feature>
<dbReference type="Gene3D" id="3.90.79.10">
    <property type="entry name" value="Nucleoside Triphosphate Pyrophosphohydrolase"/>
    <property type="match status" value="1"/>
</dbReference>
<evidence type="ECO:0000256" key="3">
    <source>
        <dbReference type="ARBA" id="ARBA00022723"/>
    </source>
</evidence>
<dbReference type="InterPro" id="IPR015797">
    <property type="entry name" value="NUDIX_hydrolase-like_dom_sf"/>
</dbReference>
<name>A0ABR7Z673_9PSED</name>